<evidence type="ECO:0000256" key="2">
    <source>
        <dbReference type="ARBA" id="ARBA00023054"/>
    </source>
</evidence>
<gene>
    <name evidence="5" type="primary">Acey_s0022.g593</name>
    <name evidence="5" type="ORF">Y032_0022g593</name>
</gene>
<organism evidence="5 6">
    <name type="scientific">Ancylostoma ceylanicum</name>
    <dbReference type="NCBI Taxonomy" id="53326"/>
    <lineage>
        <taxon>Eukaryota</taxon>
        <taxon>Metazoa</taxon>
        <taxon>Ecdysozoa</taxon>
        <taxon>Nematoda</taxon>
        <taxon>Chromadorea</taxon>
        <taxon>Rhabditida</taxon>
        <taxon>Rhabditina</taxon>
        <taxon>Rhabditomorpha</taxon>
        <taxon>Strongyloidea</taxon>
        <taxon>Ancylostomatidae</taxon>
        <taxon>Ancylostomatinae</taxon>
        <taxon>Ancylostoma</taxon>
    </lineage>
</organism>
<proteinExistence type="inferred from homology"/>
<dbReference type="OrthoDB" id="10028421at2759"/>
<name>A0A016UZZ1_9BILA</name>
<feature type="compositionally biased region" description="Basic and acidic residues" evidence="4">
    <location>
        <begin position="199"/>
        <end position="235"/>
    </location>
</feature>
<evidence type="ECO:0000313" key="6">
    <source>
        <dbReference type="Proteomes" id="UP000024635"/>
    </source>
</evidence>
<evidence type="ECO:0000256" key="4">
    <source>
        <dbReference type="SAM" id="MobiDB-lite"/>
    </source>
</evidence>
<evidence type="ECO:0000256" key="1">
    <source>
        <dbReference type="ARBA" id="ARBA00008275"/>
    </source>
</evidence>
<accession>A0A016UZZ1</accession>
<dbReference type="InterPro" id="IPR019139">
    <property type="entry name" value="LRRFIP1/2"/>
</dbReference>
<feature type="region of interest" description="Disordered" evidence="4">
    <location>
        <begin position="199"/>
        <end position="242"/>
    </location>
</feature>
<comment type="similarity">
    <text evidence="1">Belongs to the LRRFIP family.</text>
</comment>
<dbReference type="EMBL" id="JARK01001358">
    <property type="protein sequence ID" value="EYC20377.1"/>
    <property type="molecule type" value="Genomic_DNA"/>
</dbReference>
<protein>
    <submittedName>
        <fullName evidence="5">Uncharacterized protein</fullName>
    </submittedName>
</protein>
<reference evidence="6" key="1">
    <citation type="journal article" date="2015" name="Nat. Genet.">
        <title>The genome and transcriptome of the zoonotic hookworm Ancylostoma ceylanicum identify infection-specific gene families.</title>
        <authorList>
            <person name="Schwarz E.M."/>
            <person name="Hu Y."/>
            <person name="Antoshechkin I."/>
            <person name="Miller M.M."/>
            <person name="Sternberg P.W."/>
            <person name="Aroian R.V."/>
        </authorList>
    </citation>
    <scope>NUCLEOTIDE SEQUENCE</scope>
    <source>
        <strain evidence="6">HY135</strain>
    </source>
</reference>
<sequence>MQEVKLLKRTIEAMNATQKNLKAEIAQRDHLIQENGLVLVEQEADEASQVSVESSGSSISIKPGPLLFSAETIKLVERAVPGSSSLDQKVRKLVDTNKKMRKDYEEMEQSIYSQRISRANHQANLAGHGPTDEVNNTSLRTTYEDKFKEAAKQLAELKFKLQEAERENTNHQGSIIRVEGQMKRFKANAEALEKELDEVKTQNRQLKKELRDKENALDEQKETNKHLQSRLEKYRNQRARPL</sequence>
<feature type="coiled-coil region" evidence="3">
    <location>
        <begin position="4"/>
        <end position="34"/>
    </location>
</feature>
<comment type="caution">
    <text evidence="5">The sequence shown here is derived from an EMBL/GenBank/DDBJ whole genome shotgun (WGS) entry which is preliminary data.</text>
</comment>
<dbReference type="Proteomes" id="UP000024635">
    <property type="component" value="Unassembled WGS sequence"/>
</dbReference>
<dbReference type="Pfam" id="PF09738">
    <property type="entry name" value="LRRFIP"/>
    <property type="match status" value="1"/>
</dbReference>
<dbReference type="PANTHER" id="PTHR19212:SF0">
    <property type="entry name" value="LD07988P"/>
    <property type="match status" value="1"/>
</dbReference>
<dbReference type="PANTHER" id="PTHR19212">
    <property type="entry name" value="LEUCINE RICH REPEAT IN FLII INTERACTING PROTEIN"/>
    <property type="match status" value="1"/>
</dbReference>
<keyword evidence="2 3" id="KW-0175">Coiled coil</keyword>
<dbReference type="AlphaFoldDB" id="A0A016UZZ1"/>
<evidence type="ECO:0000313" key="5">
    <source>
        <dbReference type="EMBL" id="EYC20377.1"/>
    </source>
</evidence>
<keyword evidence="6" id="KW-1185">Reference proteome</keyword>
<dbReference type="GO" id="GO:0006355">
    <property type="term" value="P:regulation of DNA-templated transcription"/>
    <property type="evidence" value="ECO:0007669"/>
    <property type="project" value="InterPro"/>
</dbReference>
<evidence type="ECO:0000256" key="3">
    <source>
        <dbReference type="SAM" id="Coils"/>
    </source>
</evidence>